<dbReference type="Proteomes" id="UP001054945">
    <property type="component" value="Unassembled WGS sequence"/>
</dbReference>
<name>A0AAV4P042_CAEEX</name>
<protein>
    <submittedName>
        <fullName evidence="1">Uncharacterized protein</fullName>
    </submittedName>
</protein>
<evidence type="ECO:0000313" key="1">
    <source>
        <dbReference type="EMBL" id="GIX90527.1"/>
    </source>
</evidence>
<reference evidence="1 2" key="1">
    <citation type="submission" date="2021-06" db="EMBL/GenBank/DDBJ databases">
        <title>Caerostris extrusa draft genome.</title>
        <authorList>
            <person name="Kono N."/>
            <person name="Arakawa K."/>
        </authorList>
    </citation>
    <scope>NUCLEOTIDE SEQUENCE [LARGE SCALE GENOMIC DNA]</scope>
</reference>
<evidence type="ECO:0000313" key="2">
    <source>
        <dbReference type="Proteomes" id="UP001054945"/>
    </source>
</evidence>
<dbReference type="AlphaFoldDB" id="A0AAV4P042"/>
<keyword evidence="2" id="KW-1185">Reference proteome</keyword>
<accession>A0AAV4P042</accession>
<comment type="caution">
    <text evidence="1">The sequence shown here is derived from an EMBL/GenBank/DDBJ whole genome shotgun (WGS) entry which is preliminary data.</text>
</comment>
<proteinExistence type="predicted"/>
<sequence>MVATFLTKVMLHQPRYVVQNYRNRMEDSPIAPEKDEQSDQQCHLYLTEQPLGLMYRSVRPYTEMHPCRHT</sequence>
<dbReference type="EMBL" id="BPLR01003944">
    <property type="protein sequence ID" value="GIX90527.1"/>
    <property type="molecule type" value="Genomic_DNA"/>
</dbReference>
<gene>
    <name evidence="1" type="ORF">CEXT_128121</name>
</gene>
<organism evidence="1 2">
    <name type="scientific">Caerostris extrusa</name>
    <name type="common">Bark spider</name>
    <name type="synonym">Caerostris bankana</name>
    <dbReference type="NCBI Taxonomy" id="172846"/>
    <lineage>
        <taxon>Eukaryota</taxon>
        <taxon>Metazoa</taxon>
        <taxon>Ecdysozoa</taxon>
        <taxon>Arthropoda</taxon>
        <taxon>Chelicerata</taxon>
        <taxon>Arachnida</taxon>
        <taxon>Araneae</taxon>
        <taxon>Araneomorphae</taxon>
        <taxon>Entelegynae</taxon>
        <taxon>Araneoidea</taxon>
        <taxon>Araneidae</taxon>
        <taxon>Caerostris</taxon>
    </lineage>
</organism>